<reference evidence="3" key="1">
    <citation type="submission" date="2016-05" db="EMBL/GenBank/DDBJ databases">
        <authorList>
            <person name="Naeem Raeece"/>
        </authorList>
    </citation>
    <scope>NUCLEOTIDE SEQUENCE [LARGE SCALE GENOMIC DNA]</scope>
</reference>
<proteinExistence type="predicted"/>
<keyword evidence="1" id="KW-0812">Transmembrane</keyword>
<evidence type="ECO:0000256" key="1">
    <source>
        <dbReference type="SAM" id="Phobius"/>
    </source>
</evidence>
<dbReference type="EMBL" id="FLQW01002590">
    <property type="protein sequence ID" value="SBS93676.1"/>
    <property type="molecule type" value="Genomic_DNA"/>
</dbReference>
<dbReference type="AlphaFoldDB" id="A0A1A8WQS8"/>
<accession>A0A1A8WQS8</accession>
<organism evidence="2 3">
    <name type="scientific">Plasmodium malariae</name>
    <dbReference type="NCBI Taxonomy" id="5858"/>
    <lineage>
        <taxon>Eukaryota</taxon>
        <taxon>Sar</taxon>
        <taxon>Alveolata</taxon>
        <taxon>Apicomplexa</taxon>
        <taxon>Aconoidasida</taxon>
        <taxon>Haemosporida</taxon>
        <taxon>Plasmodiidae</taxon>
        <taxon>Plasmodium</taxon>
        <taxon>Plasmodium (Plasmodium)</taxon>
    </lineage>
</organism>
<gene>
    <name evidence="2" type="ORF">PMALA_040620</name>
</gene>
<sequence>MTTDTTEENNTLTLYVKYKNEFETAIKDIQNIIGGGENPGKKCAQMRKYLNFITPCQDIGRYLIEIKELYNHDSLKRCKYLNYRINSDEKYYNSSWFQGYKDFSSQIENICIKEIKNIPEYSLENLKKLYGYYDDFSKFKGKDKDSDGHICKSVTECHEIYMNNYQECQNKSNDSFCEELINFKNAYDYKMNNFTPCNGLPLTLPQIEKTSTQILSPEEEVDYLFVPILTTAIVLLMSFTTFFLYK</sequence>
<protein>
    <submittedName>
        <fullName evidence="2">PIR Superfamily Protein</fullName>
    </submittedName>
</protein>
<evidence type="ECO:0000313" key="2">
    <source>
        <dbReference type="EMBL" id="SBS93676.1"/>
    </source>
</evidence>
<feature type="transmembrane region" description="Helical" evidence="1">
    <location>
        <begin position="223"/>
        <end position="245"/>
    </location>
</feature>
<name>A0A1A8WQS8_PLAMA</name>
<keyword evidence="1" id="KW-0472">Membrane</keyword>
<keyword evidence="1" id="KW-1133">Transmembrane helix</keyword>
<dbReference type="Proteomes" id="UP000078597">
    <property type="component" value="Unassembled WGS sequence"/>
</dbReference>
<evidence type="ECO:0000313" key="3">
    <source>
        <dbReference type="Proteomes" id="UP000078597"/>
    </source>
</evidence>
<feature type="non-terminal residue" evidence="2">
    <location>
        <position position="246"/>
    </location>
</feature>